<name>A0A7E4VXU0_PANRE</name>
<dbReference type="InterPro" id="IPR002213">
    <property type="entry name" value="UDP_glucos_trans"/>
</dbReference>
<evidence type="ECO:0000256" key="1">
    <source>
        <dbReference type="ARBA" id="ARBA00009995"/>
    </source>
</evidence>
<comment type="catalytic activity">
    <reaction evidence="5">
        <text>glucuronate acceptor + UDP-alpha-D-glucuronate = acceptor beta-D-glucuronoside + UDP + H(+)</text>
        <dbReference type="Rhea" id="RHEA:21032"/>
        <dbReference type="ChEBI" id="CHEBI:15378"/>
        <dbReference type="ChEBI" id="CHEBI:58052"/>
        <dbReference type="ChEBI" id="CHEBI:58223"/>
        <dbReference type="ChEBI" id="CHEBI:132367"/>
        <dbReference type="ChEBI" id="CHEBI:132368"/>
        <dbReference type="EC" id="2.4.1.17"/>
    </reaction>
</comment>
<dbReference type="InterPro" id="IPR050271">
    <property type="entry name" value="UDP-glycosyltransferase"/>
</dbReference>
<dbReference type="Pfam" id="PF00201">
    <property type="entry name" value="UDPGT"/>
    <property type="match status" value="1"/>
</dbReference>
<organism evidence="7 8">
    <name type="scientific">Panagrellus redivivus</name>
    <name type="common">Microworm</name>
    <dbReference type="NCBI Taxonomy" id="6233"/>
    <lineage>
        <taxon>Eukaryota</taxon>
        <taxon>Metazoa</taxon>
        <taxon>Ecdysozoa</taxon>
        <taxon>Nematoda</taxon>
        <taxon>Chromadorea</taxon>
        <taxon>Rhabditida</taxon>
        <taxon>Tylenchina</taxon>
        <taxon>Panagrolaimomorpha</taxon>
        <taxon>Panagrolaimoidea</taxon>
        <taxon>Panagrolaimidae</taxon>
        <taxon>Panagrellus</taxon>
    </lineage>
</organism>
<dbReference type="SUPFAM" id="SSF53756">
    <property type="entry name" value="UDP-Glycosyltransferase/glycogen phosphorylase"/>
    <property type="match status" value="1"/>
</dbReference>
<keyword evidence="6" id="KW-1133">Transmembrane helix</keyword>
<evidence type="ECO:0000313" key="7">
    <source>
        <dbReference type="Proteomes" id="UP000492821"/>
    </source>
</evidence>
<feature type="transmembrane region" description="Helical" evidence="6">
    <location>
        <begin position="172"/>
        <end position="189"/>
    </location>
</feature>
<dbReference type="WBParaSite" id="Pan_g4344.t1">
    <property type="protein sequence ID" value="Pan_g4344.t1"/>
    <property type="gene ID" value="Pan_g4344"/>
</dbReference>
<comment type="similarity">
    <text evidence="1">Belongs to the UDP-glycosyltransferase family.</text>
</comment>
<sequence length="201" mass="22807">MQIRFSGRLANILADAGHEIHVYQPIVDHTSNVTGYNPRKIAKVFTLPKNDGDYPTFNLNDQDGIWEGLPLSVLIDIGQCKADVCKAVLNDKKNLDQIRAENYDLLVTEYFEPCGYGIKRATGIKKHVTTRSGGMINELTSMLGVKMHFSYSPGYKTLATEKMNFLDRVRNFIGYFIEIYGIFPLFLWNDRKSDSKTFPGL</sequence>
<dbReference type="PANTHER" id="PTHR48043">
    <property type="entry name" value="EG:EG0003.4 PROTEIN-RELATED"/>
    <property type="match status" value="1"/>
</dbReference>
<protein>
    <recommendedName>
        <fullName evidence="2">glucuronosyltransferase</fullName>
        <ecNumber evidence="2">2.4.1.17</ecNumber>
    </recommendedName>
</protein>
<evidence type="ECO:0000256" key="2">
    <source>
        <dbReference type="ARBA" id="ARBA00012544"/>
    </source>
</evidence>
<dbReference type="AlphaFoldDB" id="A0A7E4VXU0"/>
<dbReference type="PANTHER" id="PTHR48043:SF23">
    <property type="entry name" value="UDP-GLUCURONOSYLTRANSFERASE"/>
    <property type="match status" value="1"/>
</dbReference>
<keyword evidence="6" id="KW-0812">Transmembrane</keyword>
<keyword evidence="7" id="KW-1185">Reference proteome</keyword>
<reference evidence="8" key="2">
    <citation type="submission" date="2020-10" db="UniProtKB">
        <authorList>
            <consortium name="WormBaseParasite"/>
        </authorList>
    </citation>
    <scope>IDENTIFICATION</scope>
</reference>
<keyword evidence="3" id="KW-0328">Glycosyltransferase</keyword>
<reference evidence="7" key="1">
    <citation type="journal article" date="2013" name="Genetics">
        <title>The draft genome and transcriptome of Panagrellus redivivus are shaped by the harsh demands of a free-living lifestyle.</title>
        <authorList>
            <person name="Srinivasan J."/>
            <person name="Dillman A.R."/>
            <person name="Macchietto M.G."/>
            <person name="Heikkinen L."/>
            <person name="Lakso M."/>
            <person name="Fracchia K.M."/>
            <person name="Antoshechkin I."/>
            <person name="Mortazavi A."/>
            <person name="Wong G."/>
            <person name="Sternberg P.W."/>
        </authorList>
    </citation>
    <scope>NUCLEOTIDE SEQUENCE [LARGE SCALE GENOMIC DNA]</scope>
    <source>
        <strain evidence="7">MT8872</strain>
    </source>
</reference>
<dbReference type="EC" id="2.4.1.17" evidence="2"/>
<keyword evidence="4" id="KW-0808">Transferase</keyword>
<proteinExistence type="inferred from homology"/>
<evidence type="ECO:0000313" key="8">
    <source>
        <dbReference type="WBParaSite" id="Pan_g4344.t1"/>
    </source>
</evidence>
<evidence type="ECO:0000256" key="4">
    <source>
        <dbReference type="ARBA" id="ARBA00022679"/>
    </source>
</evidence>
<accession>A0A7E4VXU0</accession>
<evidence type="ECO:0000256" key="5">
    <source>
        <dbReference type="ARBA" id="ARBA00047475"/>
    </source>
</evidence>
<dbReference type="Proteomes" id="UP000492821">
    <property type="component" value="Unassembled WGS sequence"/>
</dbReference>
<evidence type="ECO:0000256" key="3">
    <source>
        <dbReference type="ARBA" id="ARBA00022676"/>
    </source>
</evidence>
<evidence type="ECO:0000256" key="6">
    <source>
        <dbReference type="SAM" id="Phobius"/>
    </source>
</evidence>
<keyword evidence="6" id="KW-0472">Membrane</keyword>
<dbReference type="GO" id="GO:0015020">
    <property type="term" value="F:glucuronosyltransferase activity"/>
    <property type="evidence" value="ECO:0007669"/>
    <property type="project" value="UniProtKB-EC"/>
</dbReference>